<dbReference type="NCBIfam" id="TIGR03605">
    <property type="entry name" value="antibiot_sagB"/>
    <property type="match status" value="1"/>
</dbReference>
<dbReference type="Gene3D" id="3.40.109.10">
    <property type="entry name" value="NADH Oxidase"/>
    <property type="match status" value="1"/>
</dbReference>
<dbReference type="InterPro" id="IPR020051">
    <property type="entry name" value="SagB-type_dehydrogenase"/>
</dbReference>
<evidence type="ECO:0008006" key="5">
    <source>
        <dbReference type="Google" id="ProtNLM"/>
    </source>
</evidence>
<dbReference type="InterPro" id="IPR029479">
    <property type="entry name" value="Nitroreductase"/>
</dbReference>
<dbReference type="InterPro" id="IPR052544">
    <property type="entry name" value="Bacteriocin_Proc_Enz"/>
</dbReference>
<dbReference type="InterPro" id="IPR054488">
    <property type="entry name" value="ThcOx_dom2"/>
</dbReference>
<dbReference type="SUPFAM" id="SSF55469">
    <property type="entry name" value="FMN-dependent nitroreductase-like"/>
    <property type="match status" value="1"/>
</dbReference>
<sequence>MLTPPTPPTPPTPSYGLSWASSVTLEADGDDLVLHAYACNTLRLRQPNAAQRQLVALLNRGGLHAHALCEAALRHAPGVDLARLYYLLTLAANKALLRYTVSHQGQAFASLEPLAAAFRFEPITTPQRYQLSRFACLRREGHDTVVECPLGHARLVLHDARAAGLVALLSQVRSVAELVAEQPGLDEPTVAAFISLLHNAHAAMAVNGEGSLPEDSSASLQQWAFHDLLFHSRSRAGRHDTPMGASFRWARQVRPLPAVKPPMSTQRIPLEPPQEPLNRPFIEVIEARRSQSQAGATALRLAQLSALLYHAARIKTVHEPDPAQARACTTTLRPSASGGALHALELYLTVSRCEGLAPGFYHYDPLAHALEHLAELGPAHQRLLQAACQASGTAQPPDVLITMAARFQRSSWKYQSIAYALILKDVGALYQQLYLVATALRLAPCALGGGDSDLFAQLAGTDYYAETTVGEFSVSGA</sequence>
<dbReference type="RefSeq" id="WP_223907391.1">
    <property type="nucleotide sequence ID" value="NZ_AP024238.1"/>
</dbReference>
<protein>
    <recommendedName>
        <fullName evidence="5">Nitroreductase domain-containing protein</fullName>
    </recommendedName>
</protein>
<evidence type="ECO:0000313" key="4">
    <source>
        <dbReference type="Proteomes" id="UP000824366"/>
    </source>
</evidence>
<evidence type="ECO:0000259" key="1">
    <source>
        <dbReference type="Pfam" id="PF00881"/>
    </source>
</evidence>
<dbReference type="PANTHER" id="PTHR43745">
    <property type="entry name" value="NITROREDUCTASE MJ1384-RELATED"/>
    <property type="match status" value="1"/>
</dbReference>
<accession>A0ABM7MH70</accession>
<dbReference type="Pfam" id="PF00881">
    <property type="entry name" value="Nitroreductase"/>
    <property type="match status" value="1"/>
</dbReference>
<evidence type="ECO:0000259" key="2">
    <source>
        <dbReference type="Pfam" id="PF22767"/>
    </source>
</evidence>
<reference evidence="3 4" key="1">
    <citation type="journal article" date="2021" name="Microbiol. Spectr.">
        <title>A Single Bacterium Capable of Oxidation and Reduction of Iron at Circumneutral pH.</title>
        <authorList>
            <person name="Kato S."/>
            <person name="Ohkuma M."/>
        </authorList>
    </citation>
    <scope>NUCLEOTIDE SEQUENCE [LARGE SCALE GENOMIC DNA]</scope>
    <source>
        <strain evidence="3 4">MIZ03</strain>
    </source>
</reference>
<name>A0ABM7MH70_9BURK</name>
<organism evidence="3 4">
    <name type="scientific">Rhodoferax lithotrophicus</name>
    <dbReference type="NCBI Taxonomy" id="2798804"/>
    <lineage>
        <taxon>Bacteria</taxon>
        <taxon>Pseudomonadati</taxon>
        <taxon>Pseudomonadota</taxon>
        <taxon>Betaproteobacteria</taxon>
        <taxon>Burkholderiales</taxon>
        <taxon>Comamonadaceae</taxon>
        <taxon>Rhodoferax</taxon>
    </lineage>
</organism>
<dbReference type="Proteomes" id="UP000824366">
    <property type="component" value="Chromosome"/>
</dbReference>
<dbReference type="Pfam" id="PF22767">
    <property type="entry name" value="ThcOx"/>
    <property type="match status" value="1"/>
</dbReference>
<dbReference type="PANTHER" id="PTHR43745:SF2">
    <property type="entry name" value="NITROREDUCTASE MJ1384-RELATED"/>
    <property type="match status" value="1"/>
</dbReference>
<dbReference type="InterPro" id="IPR000415">
    <property type="entry name" value="Nitroreductase-like"/>
</dbReference>
<feature type="domain" description="Nitroreductase" evidence="1">
    <location>
        <begin position="285"/>
        <end position="462"/>
    </location>
</feature>
<dbReference type="EMBL" id="AP024238">
    <property type="protein sequence ID" value="BCO25550.1"/>
    <property type="molecule type" value="Genomic_DNA"/>
</dbReference>
<gene>
    <name evidence="3" type="ORF">MIZ03_0411</name>
</gene>
<feature type="domain" description="Cyanobactin oxidase ThcOx second" evidence="2">
    <location>
        <begin position="129"/>
        <end position="240"/>
    </location>
</feature>
<keyword evidence="4" id="KW-1185">Reference proteome</keyword>
<dbReference type="CDD" id="cd02142">
    <property type="entry name" value="McbC_SagB-like_oxidoreductase"/>
    <property type="match status" value="1"/>
</dbReference>
<proteinExistence type="predicted"/>
<evidence type="ECO:0000313" key="3">
    <source>
        <dbReference type="EMBL" id="BCO25550.1"/>
    </source>
</evidence>